<accession>A0A1H6YEQ8</accession>
<evidence type="ECO:0000313" key="1">
    <source>
        <dbReference type="EMBL" id="SEJ35670.1"/>
    </source>
</evidence>
<dbReference type="RefSeq" id="WP_074748050.1">
    <property type="nucleotide sequence ID" value="NZ_FNYS01000027.1"/>
</dbReference>
<name>A0A1H6YEQ8_9FLAO</name>
<dbReference type="Proteomes" id="UP000183077">
    <property type="component" value="Unassembled WGS sequence"/>
</dbReference>
<reference evidence="1 2" key="1">
    <citation type="submission" date="2016-10" db="EMBL/GenBank/DDBJ databases">
        <authorList>
            <person name="de Groot N.N."/>
        </authorList>
    </citation>
    <scope>NUCLEOTIDE SEQUENCE [LARGE SCALE GENOMIC DNA]</scope>
    <source>
        <strain evidence="1 2">DSM 23048</strain>
    </source>
</reference>
<organism evidence="1 2">
    <name type="scientific">Myroides marinus</name>
    <dbReference type="NCBI Taxonomy" id="703342"/>
    <lineage>
        <taxon>Bacteria</taxon>
        <taxon>Pseudomonadati</taxon>
        <taxon>Bacteroidota</taxon>
        <taxon>Flavobacteriia</taxon>
        <taxon>Flavobacteriales</taxon>
        <taxon>Flavobacteriaceae</taxon>
        <taxon>Myroides</taxon>
    </lineage>
</organism>
<protein>
    <submittedName>
        <fullName evidence="1">PD-(D/E)XK nuclease superfamily protein</fullName>
    </submittedName>
</protein>
<evidence type="ECO:0000313" key="2">
    <source>
        <dbReference type="Proteomes" id="UP000183077"/>
    </source>
</evidence>
<sequence length="396" mass="46093">MNSVVQFYEDVITLIEYNTRSNNQQGEDFNLVSLLGMESDEVRTHSRIIADLLNPKGSHGQGSVFLQLFVEQLNNNKKNTGAFDIGVFDFKSAYIEVEHYAGLVTNTMGGRIDIFIKDKMDNVLLIENKIYAEETTNQMERYRGSFPKAYIVYLSLFTEESDKNKDIVDSFITYEKDILKWLNLCRKESIDLPILREGIAQYAHLIKKLTSQRNTDIMDEKIIDRITRDNVSLENYYELLSYREAVSNRIHKRFIQELKDELNKLSLNYDDISLNEMYKRYNGFTIYTPEMKEKNLGVFFEFGRNGLVDFYLGVGYFNNLEEAKEYSQEVVVQINAIGYNYDKGNVGWLCSKCFDILCNWNTPECLIAMSNGEAIIEFKKEVTILKEFIEQILLKS</sequence>
<dbReference type="Pfam" id="PF14281">
    <property type="entry name" value="PDDEXK_4"/>
    <property type="match status" value="1"/>
</dbReference>
<proteinExistence type="predicted"/>
<dbReference type="EMBL" id="FNYS01000027">
    <property type="protein sequence ID" value="SEJ35670.1"/>
    <property type="molecule type" value="Genomic_DNA"/>
</dbReference>
<dbReference type="GeneID" id="82258612"/>
<dbReference type="AlphaFoldDB" id="A0A1H6YEQ8"/>
<gene>
    <name evidence="1" type="ORF">SAMN04488018_12739</name>
</gene>
<dbReference type="InterPro" id="IPR029470">
    <property type="entry name" value="PDDEXK_4"/>
</dbReference>